<dbReference type="EMBL" id="PDCK01000040">
    <property type="protein sequence ID" value="PRQ51573.1"/>
    <property type="molecule type" value="Genomic_DNA"/>
</dbReference>
<comment type="subcellular location">
    <subcellularLocation>
        <location evidence="1">Membrane</location>
        <topology evidence="1">Single-pass membrane protein</topology>
    </subcellularLocation>
</comment>
<feature type="signal peptide" evidence="7">
    <location>
        <begin position="1"/>
        <end position="26"/>
    </location>
</feature>
<dbReference type="GO" id="GO:0004674">
    <property type="term" value="F:protein serine/threonine kinase activity"/>
    <property type="evidence" value="ECO:0007669"/>
    <property type="project" value="UniProtKB-EC"/>
</dbReference>
<feature type="domain" description="Wall-associated receptor kinase galacturonan-binding" evidence="8">
    <location>
        <begin position="35"/>
        <end position="100"/>
    </location>
</feature>
<dbReference type="AlphaFoldDB" id="A0A2P6RYT2"/>
<evidence type="ECO:0000256" key="5">
    <source>
        <dbReference type="ARBA" id="ARBA00047899"/>
    </source>
</evidence>
<dbReference type="PANTHER" id="PTHR33138">
    <property type="entry name" value="OS01G0690200 PROTEIN"/>
    <property type="match status" value="1"/>
</dbReference>
<comment type="caution">
    <text evidence="10">The sequence shown here is derived from an EMBL/GenBank/DDBJ whole genome shotgun (WGS) entry which is preliminary data.</text>
</comment>
<feature type="domain" description="Wall-associated receptor kinase C-terminal" evidence="9">
    <location>
        <begin position="160"/>
        <end position="249"/>
    </location>
</feature>
<name>A0A2P6RYT2_ROSCH</name>
<dbReference type="GO" id="GO:0016020">
    <property type="term" value="C:membrane"/>
    <property type="evidence" value="ECO:0007669"/>
    <property type="project" value="UniProtKB-SubCell"/>
</dbReference>
<keyword evidence="11" id="KW-1185">Reference proteome</keyword>
<sequence length="271" mass="29250">MQYSFLPFFFITYFFSIINLPFSLRADDTVEYANCSQPITCGSVKSNISYPFWGANRAEYCGKSGYEVTCQADAPMITMRNITFRILDMSSTTTPTVKVARQDYWGTICPPTYVPTNLIFSLFNYSSGLLNVSFWYGCNTNVTAVAGNSHFCNSSVTATYLTQTQTRASNASVDPVTTGACQYKVMVPVFESASEALDNNATDIQTAIDGGFELDVLDDDTGLCEICVASGGVCGQDSTSAQFICFCQDSSSTATCSENSSTIPTSSGTGT</sequence>
<comment type="catalytic activity">
    <reaction evidence="5">
        <text>L-threonyl-[protein] + ATP = O-phospho-L-threonyl-[protein] + ADP + H(+)</text>
        <dbReference type="Rhea" id="RHEA:46608"/>
        <dbReference type="Rhea" id="RHEA-COMP:11060"/>
        <dbReference type="Rhea" id="RHEA-COMP:11605"/>
        <dbReference type="ChEBI" id="CHEBI:15378"/>
        <dbReference type="ChEBI" id="CHEBI:30013"/>
        <dbReference type="ChEBI" id="CHEBI:30616"/>
        <dbReference type="ChEBI" id="CHEBI:61977"/>
        <dbReference type="ChEBI" id="CHEBI:456216"/>
        <dbReference type="EC" id="2.7.11.1"/>
    </reaction>
</comment>
<protein>
    <recommendedName>
        <fullName evidence="2">non-specific serine/threonine protein kinase</fullName>
        <ecNumber evidence="2">2.7.11.1</ecNumber>
    </recommendedName>
</protein>
<evidence type="ECO:0000259" key="8">
    <source>
        <dbReference type="Pfam" id="PF13947"/>
    </source>
</evidence>
<evidence type="ECO:0000256" key="3">
    <source>
        <dbReference type="ARBA" id="ARBA00022729"/>
    </source>
</evidence>
<keyword evidence="10" id="KW-0675">Receptor</keyword>
<evidence type="ECO:0000256" key="2">
    <source>
        <dbReference type="ARBA" id="ARBA00012513"/>
    </source>
</evidence>
<keyword evidence="10" id="KW-0418">Kinase</keyword>
<dbReference type="PANTHER" id="PTHR33138:SF72">
    <property type="entry name" value="WALL-ASSOCIATED RECEPTOR KINASE CARBOXY-TERMINAL PROTEIN"/>
    <property type="match status" value="1"/>
</dbReference>
<dbReference type="OMA" id="WGADIDK"/>
<proteinExistence type="predicted"/>
<evidence type="ECO:0000256" key="6">
    <source>
        <dbReference type="ARBA" id="ARBA00048679"/>
    </source>
</evidence>
<dbReference type="Gramene" id="PRQ51573">
    <property type="protein sequence ID" value="PRQ51573"/>
    <property type="gene ID" value="RchiOBHm_Chr2g0145911"/>
</dbReference>
<evidence type="ECO:0000313" key="10">
    <source>
        <dbReference type="EMBL" id="PRQ51573.1"/>
    </source>
</evidence>
<keyword evidence="4" id="KW-0325">Glycoprotein</keyword>
<organism evidence="10 11">
    <name type="scientific">Rosa chinensis</name>
    <name type="common">China rose</name>
    <dbReference type="NCBI Taxonomy" id="74649"/>
    <lineage>
        <taxon>Eukaryota</taxon>
        <taxon>Viridiplantae</taxon>
        <taxon>Streptophyta</taxon>
        <taxon>Embryophyta</taxon>
        <taxon>Tracheophyta</taxon>
        <taxon>Spermatophyta</taxon>
        <taxon>Magnoliopsida</taxon>
        <taxon>eudicotyledons</taxon>
        <taxon>Gunneridae</taxon>
        <taxon>Pentapetalae</taxon>
        <taxon>rosids</taxon>
        <taxon>fabids</taxon>
        <taxon>Rosales</taxon>
        <taxon>Rosaceae</taxon>
        <taxon>Rosoideae</taxon>
        <taxon>Rosoideae incertae sedis</taxon>
        <taxon>Rosa</taxon>
    </lineage>
</organism>
<keyword evidence="3 7" id="KW-0732">Signal</keyword>
<evidence type="ECO:0000259" key="9">
    <source>
        <dbReference type="Pfam" id="PF14380"/>
    </source>
</evidence>
<evidence type="ECO:0000313" key="11">
    <source>
        <dbReference type="Proteomes" id="UP000238479"/>
    </source>
</evidence>
<dbReference type="InterPro" id="IPR032872">
    <property type="entry name" value="WAK_assoc_C"/>
</dbReference>
<dbReference type="Proteomes" id="UP000238479">
    <property type="component" value="Chromosome 2"/>
</dbReference>
<reference evidence="10 11" key="1">
    <citation type="journal article" date="2018" name="Nat. Genet.">
        <title>The Rosa genome provides new insights in the design of modern roses.</title>
        <authorList>
            <person name="Bendahmane M."/>
        </authorList>
    </citation>
    <scope>NUCLEOTIDE SEQUENCE [LARGE SCALE GENOMIC DNA]</scope>
    <source>
        <strain evidence="11">cv. Old Blush</strain>
    </source>
</reference>
<evidence type="ECO:0000256" key="7">
    <source>
        <dbReference type="SAM" id="SignalP"/>
    </source>
</evidence>
<feature type="chain" id="PRO_5015129273" description="non-specific serine/threonine protein kinase" evidence="7">
    <location>
        <begin position="27"/>
        <end position="271"/>
    </location>
</feature>
<evidence type="ECO:0000256" key="1">
    <source>
        <dbReference type="ARBA" id="ARBA00004167"/>
    </source>
</evidence>
<gene>
    <name evidence="10" type="ORF">RchiOBHm_Chr2g0145911</name>
</gene>
<dbReference type="EC" id="2.7.11.1" evidence="2"/>
<keyword evidence="10" id="KW-0808">Transferase</keyword>
<dbReference type="GO" id="GO:0030247">
    <property type="term" value="F:polysaccharide binding"/>
    <property type="evidence" value="ECO:0007669"/>
    <property type="project" value="InterPro"/>
</dbReference>
<accession>A0A2P6RYT2</accession>
<comment type="catalytic activity">
    <reaction evidence="6">
        <text>L-seryl-[protein] + ATP = O-phospho-L-seryl-[protein] + ADP + H(+)</text>
        <dbReference type="Rhea" id="RHEA:17989"/>
        <dbReference type="Rhea" id="RHEA-COMP:9863"/>
        <dbReference type="Rhea" id="RHEA-COMP:11604"/>
        <dbReference type="ChEBI" id="CHEBI:15378"/>
        <dbReference type="ChEBI" id="CHEBI:29999"/>
        <dbReference type="ChEBI" id="CHEBI:30616"/>
        <dbReference type="ChEBI" id="CHEBI:83421"/>
        <dbReference type="ChEBI" id="CHEBI:456216"/>
        <dbReference type="EC" id="2.7.11.1"/>
    </reaction>
</comment>
<dbReference type="STRING" id="74649.A0A2P6RYT2"/>
<dbReference type="InterPro" id="IPR025287">
    <property type="entry name" value="WAK_GUB"/>
</dbReference>
<dbReference type="Pfam" id="PF13947">
    <property type="entry name" value="GUB_WAK_bind"/>
    <property type="match status" value="1"/>
</dbReference>
<evidence type="ECO:0000256" key="4">
    <source>
        <dbReference type="ARBA" id="ARBA00023180"/>
    </source>
</evidence>
<dbReference type="Pfam" id="PF14380">
    <property type="entry name" value="WAK_assoc"/>
    <property type="match status" value="1"/>
</dbReference>